<evidence type="ECO:0000256" key="4">
    <source>
        <dbReference type="ARBA" id="ARBA00022617"/>
    </source>
</evidence>
<dbReference type="EMBL" id="JRKL02004060">
    <property type="protein sequence ID" value="KAF3953467.1"/>
    <property type="molecule type" value="Genomic_DNA"/>
</dbReference>
<evidence type="ECO:0000256" key="6">
    <source>
        <dbReference type="ARBA" id="ARBA00022723"/>
    </source>
</evidence>
<evidence type="ECO:0000256" key="13">
    <source>
        <dbReference type="RuleBase" id="RU000461"/>
    </source>
</evidence>
<dbReference type="GO" id="GO:0004497">
    <property type="term" value="F:monooxygenase activity"/>
    <property type="evidence" value="ECO:0007669"/>
    <property type="project" value="UniProtKB-KW"/>
</dbReference>
<keyword evidence="15" id="KW-1185">Reference proteome</keyword>
<keyword evidence="6 12" id="KW-0479">Metal-binding</keyword>
<dbReference type="SUPFAM" id="SSF48264">
    <property type="entry name" value="Cytochrome P450"/>
    <property type="match status" value="1"/>
</dbReference>
<dbReference type="GO" id="GO:0005506">
    <property type="term" value="F:iron ion binding"/>
    <property type="evidence" value="ECO:0007669"/>
    <property type="project" value="InterPro"/>
</dbReference>
<evidence type="ECO:0000256" key="11">
    <source>
        <dbReference type="ARBA" id="ARBA00023136"/>
    </source>
</evidence>
<keyword evidence="7" id="KW-1133">Transmembrane helix</keyword>
<comment type="similarity">
    <text evidence="3 13">Belongs to the cytochrome P450 family.</text>
</comment>
<dbReference type="GO" id="GO:0016020">
    <property type="term" value="C:membrane"/>
    <property type="evidence" value="ECO:0007669"/>
    <property type="project" value="UniProtKB-SubCell"/>
</dbReference>
<evidence type="ECO:0000256" key="9">
    <source>
        <dbReference type="ARBA" id="ARBA00023004"/>
    </source>
</evidence>
<dbReference type="PROSITE" id="PS00086">
    <property type="entry name" value="CYTOCHROME_P450"/>
    <property type="match status" value="1"/>
</dbReference>
<proteinExistence type="inferred from homology"/>
<keyword evidence="9 12" id="KW-0408">Iron</keyword>
<evidence type="ECO:0000256" key="3">
    <source>
        <dbReference type="ARBA" id="ARBA00010617"/>
    </source>
</evidence>
<gene>
    <name evidence="14" type="ORF">CMV_021094</name>
</gene>
<dbReference type="InterPro" id="IPR036396">
    <property type="entry name" value="Cyt_P450_sf"/>
</dbReference>
<evidence type="ECO:0000256" key="12">
    <source>
        <dbReference type="PIRSR" id="PIRSR602401-1"/>
    </source>
</evidence>
<dbReference type="PRINTS" id="PR00463">
    <property type="entry name" value="EP450I"/>
</dbReference>
<dbReference type="FunFam" id="1.10.630.10:FF:000126">
    <property type="entry name" value="Predicted protein"/>
    <property type="match status" value="1"/>
</dbReference>
<protein>
    <recommendedName>
        <fullName evidence="16">Cytochrome P450</fullName>
    </recommendedName>
</protein>
<dbReference type="InterPro" id="IPR017972">
    <property type="entry name" value="Cyt_P450_CS"/>
</dbReference>
<dbReference type="InterPro" id="IPR052306">
    <property type="entry name" value="CYP450_71D"/>
</dbReference>
<evidence type="ECO:0000256" key="8">
    <source>
        <dbReference type="ARBA" id="ARBA00023002"/>
    </source>
</evidence>
<reference evidence="14" key="1">
    <citation type="submission" date="2020-03" db="EMBL/GenBank/DDBJ databases">
        <title>Castanea mollissima Vanexum genome sequencing.</title>
        <authorList>
            <person name="Staton M."/>
        </authorList>
    </citation>
    <scope>NUCLEOTIDE SEQUENCE</scope>
    <source>
        <tissue evidence="14">Leaf</tissue>
    </source>
</reference>
<dbReference type="OrthoDB" id="1055148at2759"/>
<evidence type="ECO:0000256" key="5">
    <source>
        <dbReference type="ARBA" id="ARBA00022692"/>
    </source>
</evidence>
<evidence type="ECO:0000256" key="10">
    <source>
        <dbReference type="ARBA" id="ARBA00023033"/>
    </source>
</evidence>
<feature type="binding site" description="axial binding residue" evidence="12">
    <location>
        <position position="149"/>
    </location>
    <ligand>
        <name>heme</name>
        <dbReference type="ChEBI" id="CHEBI:30413"/>
    </ligand>
    <ligandPart>
        <name>Fe</name>
        <dbReference type="ChEBI" id="CHEBI:18248"/>
    </ligandPart>
</feature>
<keyword evidence="4 12" id="KW-0349">Heme</keyword>
<dbReference type="Gene3D" id="1.10.630.10">
    <property type="entry name" value="Cytochrome P450"/>
    <property type="match status" value="1"/>
</dbReference>
<evidence type="ECO:0000313" key="14">
    <source>
        <dbReference type="EMBL" id="KAF3953467.1"/>
    </source>
</evidence>
<accession>A0A8J4QKD1</accession>
<comment type="caution">
    <text evidence="14">The sequence shown here is derived from an EMBL/GenBank/DDBJ whole genome shotgun (WGS) entry which is preliminary data.</text>
</comment>
<dbReference type="PANTHER" id="PTHR47953:SF19">
    <property type="entry name" value="OS06G0641600 PROTEIN"/>
    <property type="match status" value="1"/>
</dbReference>
<name>A0A8J4QKD1_9ROSI</name>
<keyword evidence="10 13" id="KW-0503">Monooxygenase</keyword>
<evidence type="ECO:0000313" key="15">
    <source>
        <dbReference type="Proteomes" id="UP000737018"/>
    </source>
</evidence>
<keyword evidence="8 13" id="KW-0560">Oxidoreductase</keyword>
<dbReference type="Proteomes" id="UP000737018">
    <property type="component" value="Unassembled WGS sequence"/>
</dbReference>
<dbReference type="InterPro" id="IPR001128">
    <property type="entry name" value="Cyt_P450"/>
</dbReference>
<keyword evidence="11" id="KW-0472">Membrane</keyword>
<keyword evidence="5" id="KW-0812">Transmembrane</keyword>
<evidence type="ECO:0008006" key="16">
    <source>
        <dbReference type="Google" id="ProtNLM"/>
    </source>
</evidence>
<dbReference type="GO" id="GO:0016705">
    <property type="term" value="F:oxidoreductase activity, acting on paired donors, with incorporation or reduction of molecular oxygen"/>
    <property type="evidence" value="ECO:0007669"/>
    <property type="project" value="InterPro"/>
</dbReference>
<dbReference type="InterPro" id="IPR002401">
    <property type="entry name" value="Cyt_P450_E_grp-I"/>
</dbReference>
<dbReference type="GO" id="GO:0020037">
    <property type="term" value="F:heme binding"/>
    <property type="evidence" value="ECO:0007669"/>
    <property type="project" value="InterPro"/>
</dbReference>
<comment type="cofactor">
    <cofactor evidence="1 12">
        <name>heme</name>
        <dbReference type="ChEBI" id="CHEBI:30413"/>
    </cofactor>
</comment>
<dbReference type="PANTHER" id="PTHR47953">
    <property type="entry name" value="OS08G0105600 PROTEIN"/>
    <property type="match status" value="1"/>
</dbReference>
<evidence type="ECO:0000256" key="1">
    <source>
        <dbReference type="ARBA" id="ARBA00001971"/>
    </source>
</evidence>
<dbReference type="AlphaFoldDB" id="A0A8J4QKD1"/>
<comment type="subcellular location">
    <subcellularLocation>
        <location evidence="2">Membrane</location>
        <topology evidence="2">Single-pass membrane protein</topology>
    </subcellularLocation>
</comment>
<evidence type="ECO:0000256" key="2">
    <source>
        <dbReference type="ARBA" id="ARBA00004167"/>
    </source>
</evidence>
<dbReference type="PRINTS" id="PR00385">
    <property type="entry name" value="P450"/>
</dbReference>
<sequence length="207" mass="23368">MYATRGHECDVFAGASETSASTIEWVMSELLRNPRVMAKALNEVRQTFEGTRNIDEIDIQKLDYLKLVVKETLRLHAPGCLYPREKCEINGYEIPSNTKVIINAWAIGRDPTYWIDADCFHPERFQGSSVDFKGTNFEFIPFGSGRRICPGISFALANVELVLSQLLYHFTWKLPFKINPEELDTSESLGLSCRGNQGLTHTTAEGD</sequence>
<evidence type="ECO:0000256" key="7">
    <source>
        <dbReference type="ARBA" id="ARBA00022989"/>
    </source>
</evidence>
<organism evidence="14 15">
    <name type="scientific">Castanea mollissima</name>
    <name type="common">Chinese chestnut</name>
    <dbReference type="NCBI Taxonomy" id="60419"/>
    <lineage>
        <taxon>Eukaryota</taxon>
        <taxon>Viridiplantae</taxon>
        <taxon>Streptophyta</taxon>
        <taxon>Embryophyta</taxon>
        <taxon>Tracheophyta</taxon>
        <taxon>Spermatophyta</taxon>
        <taxon>Magnoliopsida</taxon>
        <taxon>eudicotyledons</taxon>
        <taxon>Gunneridae</taxon>
        <taxon>Pentapetalae</taxon>
        <taxon>rosids</taxon>
        <taxon>fabids</taxon>
        <taxon>Fagales</taxon>
        <taxon>Fagaceae</taxon>
        <taxon>Castanea</taxon>
    </lineage>
</organism>
<dbReference type="Pfam" id="PF00067">
    <property type="entry name" value="p450"/>
    <property type="match status" value="1"/>
</dbReference>